<name>A0A1X0P7N2_9TRYP</name>
<organism evidence="2 3">
    <name type="scientific">Trypanosoma theileri</name>
    <dbReference type="NCBI Taxonomy" id="67003"/>
    <lineage>
        <taxon>Eukaryota</taxon>
        <taxon>Discoba</taxon>
        <taxon>Euglenozoa</taxon>
        <taxon>Kinetoplastea</taxon>
        <taxon>Metakinetoplastina</taxon>
        <taxon>Trypanosomatida</taxon>
        <taxon>Trypanosomatidae</taxon>
        <taxon>Trypanosoma</taxon>
    </lineage>
</organism>
<feature type="compositionally biased region" description="Polar residues" evidence="1">
    <location>
        <begin position="761"/>
        <end position="771"/>
    </location>
</feature>
<evidence type="ECO:0000313" key="2">
    <source>
        <dbReference type="EMBL" id="ORC92569.1"/>
    </source>
</evidence>
<reference evidence="2 3" key="1">
    <citation type="submission" date="2017-03" db="EMBL/GenBank/DDBJ databases">
        <title>An alternative strategy for trypanosome survival in the mammalian bloodstream revealed through genome and transcriptome analysis of the ubiquitous bovine parasite Trypanosoma (Megatrypanum) theileri.</title>
        <authorList>
            <person name="Kelly S."/>
            <person name="Ivens A."/>
            <person name="Mott A."/>
            <person name="O'Neill E."/>
            <person name="Emms D."/>
            <person name="Macleod O."/>
            <person name="Voorheis P."/>
            <person name="Matthews J."/>
            <person name="Matthews K."/>
            <person name="Carrington M."/>
        </authorList>
    </citation>
    <scope>NUCLEOTIDE SEQUENCE [LARGE SCALE GENOMIC DNA]</scope>
    <source>
        <strain evidence="2">Edinburgh</strain>
    </source>
</reference>
<feature type="region of interest" description="Disordered" evidence="1">
    <location>
        <begin position="1015"/>
        <end position="1158"/>
    </location>
</feature>
<feature type="compositionally biased region" description="Basic and acidic residues" evidence="1">
    <location>
        <begin position="1082"/>
        <end position="1109"/>
    </location>
</feature>
<dbReference type="RefSeq" id="XP_028886635.1">
    <property type="nucleotide sequence ID" value="XM_029022089.1"/>
</dbReference>
<feature type="compositionally biased region" description="Polar residues" evidence="1">
    <location>
        <begin position="85"/>
        <end position="99"/>
    </location>
</feature>
<feature type="compositionally biased region" description="Basic and acidic residues" evidence="1">
    <location>
        <begin position="1034"/>
        <end position="1043"/>
    </location>
</feature>
<accession>A0A1X0P7N2</accession>
<feature type="region of interest" description="Disordered" evidence="1">
    <location>
        <begin position="473"/>
        <end position="503"/>
    </location>
</feature>
<keyword evidence="3" id="KW-1185">Reference proteome</keyword>
<evidence type="ECO:0000313" key="3">
    <source>
        <dbReference type="Proteomes" id="UP000192257"/>
    </source>
</evidence>
<feature type="region of interest" description="Disordered" evidence="1">
    <location>
        <begin position="952"/>
        <end position="973"/>
    </location>
</feature>
<feature type="compositionally biased region" description="Basic and acidic residues" evidence="1">
    <location>
        <begin position="832"/>
        <end position="871"/>
    </location>
</feature>
<feature type="compositionally biased region" description="Basic residues" evidence="1">
    <location>
        <begin position="603"/>
        <end position="614"/>
    </location>
</feature>
<feature type="region of interest" description="Disordered" evidence="1">
    <location>
        <begin position="735"/>
        <end position="779"/>
    </location>
</feature>
<feature type="region of interest" description="Disordered" evidence="1">
    <location>
        <begin position="801"/>
        <end position="917"/>
    </location>
</feature>
<feature type="compositionally biased region" description="Polar residues" evidence="1">
    <location>
        <begin position="1021"/>
        <end position="1033"/>
    </location>
</feature>
<comment type="caution">
    <text evidence="2">The sequence shown here is derived from an EMBL/GenBank/DDBJ whole genome shotgun (WGS) entry which is preliminary data.</text>
</comment>
<feature type="compositionally biased region" description="Polar residues" evidence="1">
    <location>
        <begin position="1045"/>
        <end position="1063"/>
    </location>
</feature>
<feature type="compositionally biased region" description="Low complexity" evidence="1">
    <location>
        <begin position="907"/>
        <end position="916"/>
    </location>
</feature>
<feature type="compositionally biased region" description="Pro residues" evidence="1">
    <location>
        <begin position="112"/>
        <end position="128"/>
    </location>
</feature>
<feature type="compositionally biased region" description="Low complexity" evidence="1">
    <location>
        <begin position="1067"/>
        <end position="1080"/>
    </location>
</feature>
<dbReference type="OrthoDB" id="250411at2759"/>
<feature type="compositionally biased region" description="Polar residues" evidence="1">
    <location>
        <begin position="632"/>
        <end position="648"/>
    </location>
</feature>
<feature type="compositionally biased region" description="Basic and acidic residues" evidence="1">
    <location>
        <begin position="582"/>
        <end position="601"/>
    </location>
</feature>
<feature type="compositionally biased region" description="Low complexity" evidence="1">
    <location>
        <begin position="822"/>
        <end position="831"/>
    </location>
</feature>
<gene>
    <name evidence="2" type="ORF">TM35_000033220</name>
</gene>
<protein>
    <submittedName>
        <fullName evidence="2">Uncharacterized protein</fullName>
    </submittedName>
</protein>
<dbReference type="EMBL" id="NBCO01000003">
    <property type="protein sequence ID" value="ORC92569.1"/>
    <property type="molecule type" value="Genomic_DNA"/>
</dbReference>
<feature type="compositionally biased region" description="Polar residues" evidence="1">
    <location>
        <begin position="801"/>
        <end position="814"/>
    </location>
</feature>
<feature type="region of interest" description="Disordered" evidence="1">
    <location>
        <begin position="1"/>
        <end position="31"/>
    </location>
</feature>
<proteinExistence type="predicted"/>
<feature type="compositionally biased region" description="Polar residues" evidence="1">
    <location>
        <begin position="889"/>
        <end position="901"/>
    </location>
</feature>
<dbReference type="AlphaFoldDB" id="A0A1X0P7N2"/>
<dbReference type="Proteomes" id="UP000192257">
    <property type="component" value="Unassembled WGS sequence"/>
</dbReference>
<feature type="compositionally biased region" description="Basic and acidic residues" evidence="1">
    <location>
        <begin position="477"/>
        <end position="498"/>
    </location>
</feature>
<evidence type="ECO:0000256" key="1">
    <source>
        <dbReference type="SAM" id="MobiDB-lite"/>
    </source>
</evidence>
<sequence>MNRKNAVGKNARSSTVSVGLRPEEGPLLPEMPPFFPDPVALDAEDRHLVVLRDALFQREYEQSTKALLYHVEMQLEKREKEEGSRSGSCTPASRLSSVDTPGRDVSRTALSPLPPEPATESTPIPPIPSERKDVVLSGRTPSVLKSKGSKKGGVTEDSVDPPQIVNIAGGSIASVILANDDNEIGQDVTSKQGKSVPGVVFDESEVEGDQHQQEHRFRTPLTTPEIPVYLTQPMPPSLITLAEEIGRTNATLDTCAAVMTILQAQEQHGGSIIPLLCPVQSAEATVEPRKATETASVITPSTFSSGSQRGKTSIAVPPIRYVSTFPLIDAFVLEAEQRVAVEMFCEDICENIVSLAAEIYVSRCFDALATSYTAYSVWDELHDNVVRSFIPRDPGKPRSLESELDSALAIRQVKNKKSNSENVVNARNFILPTTGSINGSPPYFGMLPIWTSSPSLLSAEAILSFHQKATVPPKVFSGKDEDNSSHINKSDSENEKPKSIVHRPLSSTFSRLLDASLQEGQKRRAVNGVIVTDFSPRGKSNEAWRATGFTIEEDMKNPGDPPDAIPLDDYARYVIPKSEDVLKKQQQEEEEKKNKEEELGSRKVQRRRVSRKSQRSLSGQNVSNRKEGEGEVQQSVNPHGSDYNSSQMIKGKKRRGKQLQQELSDAVTVSIGGGSTTRPISPEFMGDDNWTKALRHLPRGYLSMVGTSNQITSGRNQTTENLVLIEGDNAVTVASNVKKQRGTSADGDNLSDIKKSRSRNRSLSPTTQASTRSDDPKTTLQVNITHYGTVSFNTIRGSVTTSATTQNRGITSPFRQEKNNKQKQQQTQSQKESQKQESPKRMVKSRDGYTFLSRKEQRRQEERLRRQKEAAEQAAYENMFFTAPPPPVNTSAENAENTGSNQETKKTQTQPQSQQPLKIVPEPGVLIEQWPTASPDKNTKSGVVINTKTRYRRGKETETARQETQSGAIVSDGGDWILPDGKYRWSGFDPANREKAAAAAAAATTTTPVVAAAPVPRPAVSISTEGKFISQQKSSEEREEGKVEGSTTQNKESSPKNNASTRTFPKPVARPIRRAPPVIVTTHKEEEKPKQKSEKDKKVSDKELNEKAKTLTMKRNRAAKSSPLRVTLPRLPPQLQLSNGENEPLSGRKGVKTPSAVEENKIRLLASILQNTKGMME</sequence>
<feature type="region of interest" description="Disordered" evidence="1">
    <location>
        <begin position="582"/>
        <end position="687"/>
    </location>
</feature>
<dbReference type="GeneID" id="39981869"/>
<dbReference type="VEuPathDB" id="TriTrypDB:TM35_000033220"/>
<feature type="region of interest" description="Disordered" evidence="1">
    <location>
        <begin position="78"/>
        <end position="162"/>
    </location>
</feature>